<dbReference type="AlphaFoldDB" id="A0A1J0AKL2"/>
<organism evidence="2">
    <name type="scientific">Bacillus subtilis</name>
    <dbReference type="NCBI Taxonomy" id="1423"/>
    <lineage>
        <taxon>Bacteria</taxon>
        <taxon>Bacillati</taxon>
        <taxon>Bacillota</taxon>
        <taxon>Bacilli</taxon>
        <taxon>Bacillales</taxon>
        <taxon>Bacillaceae</taxon>
        <taxon>Bacillus</taxon>
    </lineage>
</organism>
<feature type="signal peptide" evidence="1">
    <location>
        <begin position="1"/>
        <end position="19"/>
    </location>
</feature>
<geneLocation type="plasmid" evidence="2">
    <name>pBS72</name>
</geneLocation>
<dbReference type="RefSeq" id="WP_172688790.1">
    <property type="nucleotide sequence ID" value="NZ_KX711616.1"/>
</dbReference>
<reference evidence="2" key="1">
    <citation type="journal article" date="2002" name="Mikrobiologiia">
        <title>Soil strain of Bacillus subtilis harboring a large plasmid that mediates high-frequency conjugal mobilization.</title>
        <authorList>
            <person name="Lotareva O.V."/>
            <person name="Poluektova E.U."/>
            <person name="Titok M.A."/>
            <person name="Prozorov A.A."/>
        </authorList>
    </citation>
    <scope>NUCLEOTIDE SEQUENCE</scope>
    <source>
        <strain evidence="2">72</strain>
        <plasmid evidence="2">pBS72</plasmid>
    </source>
</reference>
<accession>A0A1J0AKL2</accession>
<keyword evidence="2" id="KW-0614">Plasmid</keyword>
<feature type="chain" id="PRO_5039167959" evidence="1">
    <location>
        <begin position="20"/>
        <end position="228"/>
    </location>
</feature>
<reference evidence="2" key="4">
    <citation type="journal article" date="2006" name="Microbiology">
        <title>The replicative polymerases PolC and DnaE are required for theta replication of the Bacillus subtilis plasmid pBS72.</title>
        <authorList>
            <person name="Titok M."/>
            <person name="Suski C."/>
            <person name="Dalmais B."/>
            <person name="Ehrlich S.D."/>
            <person name="Janniere L."/>
        </authorList>
    </citation>
    <scope>NUCLEOTIDE SEQUENCE</scope>
    <source>
        <strain evidence="2">72</strain>
        <plasmid evidence="2">pBS72</plasmid>
    </source>
</reference>
<protein>
    <submittedName>
        <fullName evidence="2">Uncharacterized protein</fullName>
    </submittedName>
</protein>
<gene>
    <name evidence="2" type="ORF">pBS72_0080</name>
</gene>
<evidence type="ECO:0000256" key="1">
    <source>
        <dbReference type="SAM" id="SignalP"/>
    </source>
</evidence>
<dbReference type="EMBL" id="KX711616">
    <property type="protein sequence ID" value="APB62277.1"/>
    <property type="molecule type" value="Genomic_DNA"/>
</dbReference>
<sequence>MIKKVLSFAVIGVSTVTLAIGLSPNTASAALGDQPEVFHSSYNPGKSTVTISTSNTEKKPVKASGYLSKYFKGYAHKAKNGKWQFHLDGYGDAEGLYNNVRNDQTVRVYLSEGKEQGAFDVKVKTIVKKNKVKKKKAIKISKAINGKNVKIKNNKRKSDVITIKKVSKNDKITIYNAKGKRLVQKTAKGNTIKIYVRQLGKKAGAVNVSTQKKGYKESGKIKVKYGRE</sequence>
<keyword evidence="1" id="KW-0732">Signal</keyword>
<reference evidence="2" key="3">
    <citation type="journal article" date="2004" name="Mol. Biol. (Mosk.)">
        <title>The replication system of plasmids from Bacillus subtilis environmental isolates.</title>
        <authorList>
            <person name="Lagodich A.V."/>
            <person name="Shtaniuk Iu.V."/>
            <person name="Prozorov A.A."/>
            <person name="Titok M.A."/>
        </authorList>
    </citation>
    <scope>NUCLEOTIDE SEQUENCE</scope>
    <source>
        <strain evidence="2">72</strain>
        <plasmid evidence="2">pBS72</plasmid>
    </source>
</reference>
<reference evidence="2" key="5">
    <citation type="submission" date="2016-08" db="EMBL/GenBank/DDBJ databases">
        <authorList>
            <person name="Satsunkevich N.E."/>
            <person name="Valentovich L.N."/>
            <person name="Kolomiets E.I."/>
            <person name="Titok M.A."/>
        </authorList>
    </citation>
    <scope>NUCLEOTIDE SEQUENCE</scope>
    <source>
        <strain evidence="2">72</strain>
        <plasmid evidence="2">pBS72</plasmid>
    </source>
</reference>
<evidence type="ECO:0000313" key="2">
    <source>
        <dbReference type="EMBL" id="APB62277.1"/>
    </source>
</evidence>
<reference evidence="2" key="2">
    <citation type="journal article" date="2003" name="Plasmid">
        <title>Bacillus subtilis soil isolates: plasmid replicon analysis and construction of a new theta-replicating vector.</title>
        <authorList>
            <person name="Titok M.A."/>
            <person name="Chapuis J."/>
            <person name="Selezneva Y.V."/>
            <person name="Lagodich A.V."/>
            <person name="Prokulevich V.A."/>
            <person name="Ehrlich S.D."/>
            <person name="Janniere L."/>
        </authorList>
    </citation>
    <scope>NUCLEOTIDE SEQUENCE</scope>
    <source>
        <strain evidence="2">72</strain>
        <plasmid evidence="2">pBS72</plasmid>
    </source>
</reference>
<proteinExistence type="predicted"/>
<name>A0A1J0AKL2_BACIU</name>